<organism evidence="1">
    <name type="scientific">bioreactor metagenome</name>
    <dbReference type="NCBI Taxonomy" id="1076179"/>
    <lineage>
        <taxon>unclassified sequences</taxon>
        <taxon>metagenomes</taxon>
        <taxon>ecological metagenomes</taxon>
    </lineage>
</organism>
<comment type="caution">
    <text evidence="1">The sequence shown here is derived from an EMBL/GenBank/DDBJ whole genome shotgun (WGS) entry which is preliminary data.</text>
</comment>
<dbReference type="AlphaFoldDB" id="A0A645H1S3"/>
<accession>A0A645H1S3</accession>
<name>A0A645H1S3_9ZZZZ</name>
<sequence length="78" mass="8499">MCRTHRHRQQIDPGLLDKGFHVGGLSHQISVSGMVIARSIGQMTQLTFHAQRNAGCELDHCTGLANVLLQRKGGGVDH</sequence>
<reference evidence="1" key="1">
    <citation type="submission" date="2019-08" db="EMBL/GenBank/DDBJ databases">
        <authorList>
            <person name="Kucharzyk K."/>
            <person name="Murdoch R.W."/>
            <person name="Higgins S."/>
            <person name="Loffler F."/>
        </authorList>
    </citation>
    <scope>NUCLEOTIDE SEQUENCE</scope>
</reference>
<proteinExistence type="predicted"/>
<evidence type="ECO:0000313" key="1">
    <source>
        <dbReference type="EMBL" id="MPN32620.1"/>
    </source>
</evidence>
<gene>
    <name evidence="1" type="ORF">SDC9_180100</name>
</gene>
<dbReference type="EMBL" id="VSSQ01084723">
    <property type="protein sequence ID" value="MPN32620.1"/>
    <property type="molecule type" value="Genomic_DNA"/>
</dbReference>
<protein>
    <submittedName>
        <fullName evidence="1">Uncharacterized protein</fullName>
    </submittedName>
</protein>